<proteinExistence type="predicted"/>
<evidence type="ECO:0008006" key="2">
    <source>
        <dbReference type="Google" id="ProtNLM"/>
    </source>
</evidence>
<name>A0A7S0VMY1_9CRYP</name>
<dbReference type="InterPro" id="IPR029375">
    <property type="entry name" value="CFAP141"/>
</dbReference>
<reference evidence="1" key="1">
    <citation type="submission" date="2021-01" db="EMBL/GenBank/DDBJ databases">
        <authorList>
            <person name="Corre E."/>
            <person name="Pelletier E."/>
            <person name="Niang G."/>
            <person name="Scheremetjew M."/>
            <person name="Finn R."/>
            <person name="Kale V."/>
            <person name="Holt S."/>
            <person name="Cochrane G."/>
            <person name="Meng A."/>
            <person name="Brown T."/>
            <person name="Cohen L."/>
        </authorList>
    </citation>
    <scope>NUCLEOTIDE SEQUENCE</scope>
    <source>
        <strain evidence="1">CCMP443</strain>
    </source>
</reference>
<gene>
    <name evidence="1" type="ORF">HTEP1355_LOCUS5064</name>
</gene>
<dbReference type="InterPro" id="IPR010916">
    <property type="entry name" value="TonB_box_CS"/>
</dbReference>
<evidence type="ECO:0000313" key="1">
    <source>
        <dbReference type="EMBL" id="CAD8787872.1"/>
    </source>
</evidence>
<accession>A0A7S0VMY1</accession>
<protein>
    <recommendedName>
        <fullName evidence="2">Flagellar FliJ protein</fullName>
    </recommendedName>
</protein>
<organism evidence="1">
    <name type="scientific">Hemiselmis tepida</name>
    <dbReference type="NCBI Taxonomy" id="464990"/>
    <lineage>
        <taxon>Eukaryota</taxon>
        <taxon>Cryptophyceae</taxon>
        <taxon>Cryptomonadales</taxon>
        <taxon>Hemiselmidaceae</taxon>
        <taxon>Hemiselmis</taxon>
    </lineage>
</organism>
<dbReference type="EMBL" id="HBFN01008734">
    <property type="protein sequence ID" value="CAD8787872.1"/>
    <property type="molecule type" value="Transcribed_RNA"/>
</dbReference>
<dbReference type="AlphaFoldDB" id="A0A7S0VMY1"/>
<dbReference type="PROSITE" id="PS00430">
    <property type="entry name" value="TONB_DEPENDENT_REC_1"/>
    <property type="match status" value="1"/>
</dbReference>
<dbReference type="Pfam" id="PF15104">
    <property type="entry name" value="CFAP141"/>
    <property type="match status" value="1"/>
</dbReference>
<sequence length="105" mass="12010">MSKVVGANVLRTAKLEDAFAKAERDVRDTMVVSATAQWHEDQNAKSMSKSLIRKRDQEAIAKERQAGANELLVRRSQRLAELYEAEREQWEKELADQGLVIARNR</sequence>